<dbReference type="RefSeq" id="YP_001031335.1">
    <property type="nucleotide sequence ID" value="NC_008994.1"/>
</dbReference>
<dbReference type="Proteomes" id="UP000204242">
    <property type="component" value="Genome"/>
</dbReference>
<dbReference type="OrthoDB" id="20at10482"/>
<dbReference type="InterPro" id="IPR021982">
    <property type="entry name" value="REEP_Ichnovirus"/>
</dbReference>
<accession>A2Q0M5</accession>
<sequence length="244" mass="28049">MTSETKIAMHPEEDAAESGGPSVQPYFLIKEVLPTDLILHIGNFMKFVDYVRFIRVLWPNNDEDESVRMKLWKMSTHRLRSEFMNGKYLEIEYNYDHTRIEEQRVLINVNTLLPVLGSVIPPDMETFVDVKRLLAFVEATVRLNGCCGHNNASCPCHLNVEPQDAGYFVPPSENGCKDGHFHHFCAQHVNYWLSSVLEFSIKNLEEGSFNEQATSKFVGILANTVYFRHDGQPLLRSSHLYRVI</sequence>
<feature type="region of interest" description="Disordered" evidence="1">
    <location>
        <begin position="1"/>
        <end position="20"/>
    </location>
</feature>
<dbReference type="GeneID" id="5076384"/>
<name>A2Q0M5_9VIRU</name>
<evidence type="ECO:0000313" key="2">
    <source>
        <dbReference type="EMBL" id="BAF45740.1"/>
    </source>
</evidence>
<reference evidence="2 3" key="1">
    <citation type="journal article" date="2007" name="Virology">
        <title>Shared and species-specific features among ichnovirus genomes.</title>
        <authorList>
            <person name="Tanaka K."/>
            <person name="Lapointe R."/>
            <person name="Barney W.E."/>
            <person name="Makkay A.M."/>
            <person name="Stoltz D."/>
            <person name="Cusson M."/>
            <person name="Webb B.A."/>
        </authorList>
    </citation>
    <scope>NUCLEOTIDE SEQUENCE [LARGE SCALE GENOMIC DNA]</scope>
</reference>
<evidence type="ECO:0000313" key="3">
    <source>
        <dbReference type="Proteomes" id="UP000204242"/>
    </source>
</evidence>
<dbReference type="Pfam" id="PF12132">
    <property type="entry name" value="DUF3587"/>
    <property type="match status" value="1"/>
</dbReference>
<dbReference type="EMBL" id="AB291204">
    <property type="protein sequence ID" value="BAF45740.1"/>
    <property type="molecule type" value="Genomic_DNA"/>
</dbReference>
<organism evidence="2 3">
    <name type="scientific">Ichnoviriform fugitivi</name>
    <dbReference type="NCBI Taxonomy" id="265522"/>
    <lineage>
        <taxon>Viruses</taxon>
        <taxon>Viruses incertae sedis</taxon>
        <taxon>Polydnaviriformidae</taxon>
        <taxon>Ichnoviriform</taxon>
    </lineage>
</organism>
<dbReference type="KEGG" id="vg:5076384"/>
<protein>
    <submittedName>
        <fullName evidence="2">Repeat element protein-d10.1</fullName>
    </submittedName>
</protein>
<proteinExistence type="predicted"/>
<evidence type="ECO:0000256" key="1">
    <source>
        <dbReference type="SAM" id="MobiDB-lite"/>
    </source>
</evidence>